<comment type="caution">
    <text evidence="1">The sequence shown here is derived from an EMBL/GenBank/DDBJ whole genome shotgun (WGS) entry which is preliminary data.</text>
</comment>
<evidence type="ECO:0000313" key="2">
    <source>
        <dbReference type="Proteomes" id="UP001193035"/>
    </source>
</evidence>
<sequence length="97" mass="11145">MHKREIPYQPGAMLYEVILGCLRARGISFTDWCDGHDFNQNTVRNAMFGQSRGPRGREQLDMIIQHAGPEFVARAYADRIRRHVAEVDAAMKARGWK</sequence>
<accession>A0ABY2X3A3</accession>
<protein>
    <recommendedName>
        <fullName evidence="3">XRE family transcriptional regulator</fullName>
    </recommendedName>
</protein>
<dbReference type="Proteomes" id="UP001193035">
    <property type="component" value="Unassembled WGS sequence"/>
</dbReference>
<dbReference type="EMBL" id="VCPD01000001">
    <property type="protein sequence ID" value="TMV09856.1"/>
    <property type="molecule type" value="Genomic_DNA"/>
</dbReference>
<name>A0ABY2X3A3_9RHOB</name>
<organism evidence="1 2">
    <name type="scientific">Ruegeria sediminis</name>
    <dbReference type="NCBI Taxonomy" id="2583820"/>
    <lineage>
        <taxon>Bacteria</taxon>
        <taxon>Pseudomonadati</taxon>
        <taxon>Pseudomonadota</taxon>
        <taxon>Alphaproteobacteria</taxon>
        <taxon>Rhodobacterales</taxon>
        <taxon>Roseobacteraceae</taxon>
        <taxon>Ruegeria</taxon>
    </lineage>
</organism>
<keyword evidence="2" id="KW-1185">Reference proteome</keyword>
<reference evidence="1 2" key="1">
    <citation type="submission" date="2019-05" db="EMBL/GenBank/DDBJ databases">
        <title>Ruegeria sp. nov., isolated from tidal flat.</title>
        <authorList>
            <person name="Kim W."/>
        </authorList>
    </citation>
    <scope>NUCLEOTIDE SEQUENCE [LARGE SCALE GENOMIC DNA]</scope>
    <source>
        <strain evidence="1 2">CAU 1488</strain>
    </source>
</reference>
<dbReference type="RefSeq" id="WP_138839915.1">
    <property type="nucleotide sequence ID" value="NZ_VCPD01000001.1"/>
</dbReference>
<gene>
    <name evidence="1" type="ORF">FGK63_01945</name>
</gene>
<evidence type="ECO:0000313" key="1">
    <source>
        <dbReference type="EMBL" id="TMV09856.1"/>
    </source>
</evidence>
<proteinExistence type="predicted"/>
<evidence type="ECO:0008006" key="3">
    <source>
        <dbReference type="Google" id="ProtNLM"/>
    </source>
</evidence>